<keyword evidence="1 10" id="KW-0812">Transmembrane</keyword>
<dbReference type="GO" id="GO:0005783">
    <property type="term" value="C:endoplasmic reticulum"/>
    <property type="evidence" value="ECO:0007669"/>
    <property type="project" value="TreeGrafter"/>
</dbReference>
<dbReference type="GO" id="GO:0003924">
    <property type="term" value="F:GTPase activity"/>
    <property type="evidence" value="ECO:0007669"/>
    <property type="project" value="TreeGrafter"/>
</dbReference>
<feature type="transmembrane region" description="Helical" evidence="10">
    <location>
        <begin position="589"/>
        <end position="606"/>
    </location>
</feature>
<reference evidence="12" key="1">
    <citation type="submission" date="2020-06" db="EMBL/GenBank/DDBJ databases">
        <authorList>
            <person name="Li T."/>
            <person name="Hu X."/>
            <person name="Zhang T."/>
            <person name="Song X."/>
            <person name="Zhang H."/>
            <person name="Dai N."/>
            <person name="Sheng W."/>
            <person name="Hou X."/>
            <person name="Wei L."/>
        </authorList>
    </citation>
    <scope>NUCLEOTIDE SEQUENCE</scope>
    <source>
        <strain evidence="12">G02</strain>
        <tissue evidence="12">Leaf</tissue>
    </source>
</reference>
<evidence type="ECO:0000256" key="2">
    <source>
        <dbReference type="ARBA" id="ARBA00022741"/>
    </source>
</evidence>
<dbReference type="InterPro" id="IPR027417">
    <property type="entry name" value="P-loop_NTPase"/>
</dbReference>
<proteinExistence type="inferred from homology"/>
<feature type="compositionally biased region" description="Polar residues" evidence="9">
    <location>
        <begin position="684"/>
        <end position="695"/>
    </location>
</feature>
<dbReference type="Gene3D" id="3.40.50.300">
    <property type="entry name" value="P-loop containing nucleotide triphosphate hydrolases"/>
    <property type="match status" value="1"/>
</dbReference>
<comment type="similarity">
    <text evidence="8">Belongs to the TRAFAC class dynamin-like GTPase superfamily. GB1/RHD3 GTPase family.</text>
</comment>
<keyword evidence="4" id="KW-0256">Endoplasmic reticulum</keyword>
<dbReference type="InterPro" id="IPR046758">
    <property type="entry name" value="Sey1/RHD3-like_3HB"/>
</dbReference>
<reference evidence="12" key="2">
    <citation type="journal article" date="2024" name="Plant">
        <title>Genomic evolution and insights into agronomic trait innovations of Sesamum species.</title>
        <authorList>
            <person name="Miao H."/>
            <person name="Wang L."/>
            <person name="Qu L."/>
            <person name="Liu H."/>
            <person name="Sun Y."/>
            <person name="Le M."/>
            <person name="Wang Q."/>
            <person name="Wei S."/>
            <person name="Zheng Y."/>
            <person name="Lin W."/>
            <person name="Duan Y."/>
            <person name="Cao H."/>
            <person name="Xiong S."/>
            <person name="Wang X."/>
            <person name="Wei L."/>
            <person name="Li C."/>
            <person name="Ma Q."/>
            <person name="Ju M."/>
            <person name="Zhao R."/>
            <person name="Li G."/>
            <person name="Mu C."/>
            <person name="Tian Q."/>
            <person name="Mei H."/>
            <person name="Zhang T."/>
            <person name="Gao T."/>
            <person name="Zhang H."/>
        </authorList>
    </citation>
    <scope>NUCLEOTIDE SEQUENCE</scope>
    <source>
        <strain evidence="12">G02</strain>
    </source>
</reference>
<dbReference type="Pfam" id="PF20428">
    <property type="entry name" value="Sey1_3HB"/>
    <property type="match status" value="1"/>
</dbReference>
<evidence type="ECO:0000256" key="10">
    <source>
        <dbReference type="SAM" id="Phobius"/>
    </source>
</evidence>
<keyword evidence="3" id="KW-0378">Hydrolase</keyword>
<gene>
    <name evidence="12" type="ORF">Sradi_3902200</name>
</gene>
<dbReference type="GO" id="GO:0016320">
    <property type="term" value="P:endoplasmic reticulum membrane fusion"/>
    <property type="evidence" value="ECO:0007669"/>
    <property type="project" value="TreeGrafter"/>
</dbReference>
<name>A0AAW2PFW8_SESRA</name>
<keyword evidence="5 10" id="KW-1133">Transmembrane helix</keyword>
<dbReference type="PROSITE" id="PS51715">
    <property type="entry name" value="G_GB1_RHD3"/>
    <property type="match status" value="1"/>
</dbReference>
<keyword evidence="7 10" id="KW-0472">Membrane</keyword>
<evidence type="ECO:0000256" key="9">
    <source>
        <dbReference type="SAM" id="MobiDB-lite"/>
    </source>
</evidence>
<accession>A0AAW2PFW8</accession>
<sequence>MDKSSNCCSTHLIDGDGAFNTVGIDKFMKEVKLAECGLSYAVVAIMGPQSSGKSTLLNNLFGTNFREMDAFKGRWCHDIGREQAANKPLLKTVFQIWDSVPKPEAHRETPLSEFFNVASLRQRFFHSIAPGGLAGDRRGVVPASGFAFSAEQIWKVIKENKDLDLPAHKVMVATVRCEEIANEKFSSFIGNEEWRELEETVETKPVPGFGKKLSSILDVCLSEYDAEATYFDEGVRSSKRKQLEEKLLQLVQPAYQFMLGHIRSGTLDKFKEAFDSALNEGKGFAAAARDCTEHFMSQFDEASAGADIEQANWDSSKVREKLRRDIDAHITAVRTAKLSELTAMYEKMLNEALCGPVEALFDGASNDTWPAIKKLLRQETEKAVTGFSSALSGFEMDEVAKNNMLSRLEDHARGIVEAKAKEEAGRVLMRMKDRFSTLFSHDSDSMPRVWTGNEDIRAITKTARSASLKLLSVMAAIRLDDHADNIESTLSLALLDPKAAASTNRSISVDPLASSSWDEVPSSKTLLTPVQCKSLWRQFKIETEYTVTQAISAQEASKRSNNWLPPPWAIVALIILGFNEFMTLLRNPLYLGFIFVGYLLVKALWVQLDISAEFRHGALPGLLSISAKFLPTIMSLLRKLAEEGQTQANADPQHNPLPERSSQRGTNDYNSSSASSEVTSSETGNEYSSSHYKEQ</sequence>
<evidence type="ECO:0000259" key="11">
    <source>
        <dbReference type="PROSITE" id="PS51715"/>
    </source>
</evidence>
<dbReference type="SUPFAM" id="SSF52540">
    <property type="entry name" value="P-loop containing nucleoside triphosphate hydrolases"/>
    <property type="match status" value="1"/>
</dbReference>
<protein>
    <submittedName>
        <fullName evidence="12">Protein ROOT HAIR defective</fullName>
    </submittedName>
</protein>
<evidence type="ECO:0000256" key="8">
    <source>
        <dbReference type="PROSITE-ProRule" id="PRU01052"/>
    </source>
</evidence>
<keyword evidence="6" id="KW-0342">GTP-binding</keyword>
<evidence type="ECO:0000256" key="7">
    <source>
        <dbReference type="ARBA" id="ARBA00023136"/>
    </source>
</evidence>
<feature type="compositionally biased region" description="Low complexity" evidence="9">
    <location>
        <begin position="671"/>
        <end position="683"/>
    </location>
</feature>
<evidence type="ECO:0000313" key="12">
    <source>
        <dbReference type="EMBL" id="KAL0354553.1"/>
    </source>
</evidence>
<feature type="region of interest" description="Disordered" evidence="9">
    <location>
        <begin position="645"/>
        <end position="695"/>
    </location>
</feature>
<dbReference type="EMBL" id="JACGWJ010000017">
    <property type="protein sequence ID" value="KAL0354553.1"/>
    <property type="molecule type" value="Genomic_DNA"/>
</dbReference>
<feature type="domain" description="GB1/RHD3-type G" evidence="11">
    <location>
        <begin position="37"/>
        <end position="70"/>
    </location>
</feature>
<evidence type="ECO:0000256" key="6">
    <source>
        <dbReference type="ARBA" id="ARBA00023134"/>
    </source>
</evidence>
<evidence type="ECO:0000256" key="5">
    <source>
        <dbReference type="ARBA" id="ARBA00022989"/>
    </source>
</evidence>
<dbReference type="GO" id="GO:0005525">
    <property type="term" value="F:GTP binding"/>
    <property type="evidence" value="ECO:0007669"/>
    <property type="project" value="UniProtKB-KW"/>
</dbReference>
<organism evidence="12">
    <name type="scientific">Sesamum radiatum</name>
    <name type="common">Black benniseed</name>
    <dbReference type="NCBI Taxonomy" id="300843"/>
    <lineage>
        <taxon>Eukaryota</taxon>
        <taxon>Viridiplantae</taxon>
        <taxon>Streptophyta</taxon>
        <taxon>Embryophyta</taxon>
        <taxon>Tracheophyta</taxon>
        <taxon>Spermatophyta</taxon>
        <taxon>Magnoliopsida</taxon>
        <taxon>eudicotyledons</taxon>
        <taxon>Gunneridae</taxon>
        <taxon>Pentapetalae</taxon>
        <taxon>asterids</taxon>
        <taxon>lamiids</taxon>
        <taxon>Lamiales</taxon>
        <taxon>Pedaliaceae</taxon>
        <taxon>Sesamum</taxon>
    </lineage>
</organism>
<keyword evidence="2" id="KW-0547">Nucleotide-binding</keyword>
<dbReference type="PANTHER" id="PTHR45923:SF2">
    <property type="entry name" value="PROTEIN SEY1"/>
    <property type="match status" value="1"/>
</dbReference>
<dbReference type="Pfam" id="PF05879">
    <property type="entry name" value="RHD3_GTPase"/>
    <property type="match status" value="1"/>
</dbReference>
<evidence type="ECO:0000256" key="1">
    <source>
        <dbReference type="ARBA" id="ARBA00022692"/>
    </source>
</evidence>
<dbReference type="InterPro" id="IPR030386">
    <property type="entry name" value="G_GB1_RHD3_dom"/>
</dbReference>
<dbReference type="InterPro" id="IPR008803">
    <property type="entry name" value="RHD3/Sey1"/>
</dbReference>
<evidence type="ECO:0000256" key="4">
    <source>
        <dbReference type="ARBA" id="ARBA00022824"/>
    </source>
</evidence>
<dbReference type="AlphaFoldDB" id="A0AAW2PFW8"/>
<dbReference type="PANTHER" id="PTHR45923">
    <property type="entry name" value="PROTEIN SEY1"/>
    <property type="match status" value="1"/>
</dbReference>
<comment type="caution">
    <text evidence="12">The sequence shown here is derived from an EMBL/GenBank/DDBJ whole genome shotgun (WGS) entry which is preliminary data.</text>
</comment>
<evidence type="ECO:0000256" key="3">
    <source>
        <dbReference type="ARBA" id="ARBA00022801"/>
    </source>
</evidence>